<evidence type="ECO:0000313" key="1">
    <source>
        <dbReference type="EMBL" id="CAA0816391.1"/>
    </source>
</evidence>
<reference evidence="1" key="1">
    <citation type="submission" date="2019-12" db="EMBL/GenBank/DDBJ databases">
        <authorList>
            <person name="Scholes J."/>
        </authorList>
    </citation>
    <scope>NUCLEOTIDE SEQUENCE</scope>
</reference>
<protein>
    <submittedName>
        <fullName evidence="1">Ribonuclease H-like superfamily protein</fullName>
    </submittedName>
</protein>
<keyword evidence="2" id="KW-1185">Reference proteome</keyword>
<dbReference type="Proteomes" id="UP001153555">
    <property type="component" value="Unassembled WGS sequence"/>
</dbReference>
<gene>
    <name evidence="1" type="ORF">SHERM_16257</name>
</gene>
<dbReference type="PANTHER" id="PTHR33116">
    <property type="entry name" value="REVERSE TRANSCRIPTASE ZINC-BINDING DOMAIN-CONTAINING PROTEIN-RELATED-RELATED"/>
    <property type="match status" value="1"/>
</dbReference>
<dbReference type="PANTHER" id="PTHR33116:SF86">
    <property type="entry name" value="REVERSE TRANSCRIPTASE DOMAIN-CONTAINING PROTEIN"/>
    <property type="match status" value="1"/>
</dbReference>
<sequence>CVEWYSSHRSTRYLGLPLGIGRSKKEVFDYILEAIRGKLQGWKTKLLSSADKEVLVKSVLQALPVFSMTCFKLPVSICKEISKLCAKFWWKNEDTSDSGIHWRKWDKITLPKLLGGLGFHDISLFNEALTCKQLWRVATNPELLVSRILKDRYFPNDSILRAEKTQKGSWFWNSWLPVLPLFSKCLRIEVRNGLSTRIDDPNW</sequence>
<name>A0A9N7MWX8_STRHE</name>
<evidence type="ECO:0000313" key="2">
    <source>
        <dbReference type="Proteomes" id="UP001153555"/>
    </source>
</evidence>
<accession>A0A9N7MWX8</accession>
<feature type="non-terminal residue" evidence="1">
    <location>
        <position position="1"/>
    </location>
</feature>
<feature type="non-terminal residue" evidence="1">
    <location>
        <position position="203"/>
    </location>
</feature>
<dbReference type="EMBL" id="CACSLK010014214">
    <property type="protein sequence ID" value="CAA0816391.1"/>
    <property type="molecule type" value="Genomic_DNA"/>
</dbReference>
<comment type="caution">
    <text evidence="1">The sequence shown here is derived from an EMBL/GenBank/DDBJ whole genome shotgun (WGS) entry which is preliminary data.</text>
</comment>
<dbReference type="OrthoDB" id="913431at2759"/>
<proteinExistence type="predicted"/>
<organism evidence="1 2">
    <name type="scientific">Striga hermonthica</name>
    <name type="common">Purple witchweed</name>
    <name type="synonym">Buchnera hermonthica</name>
    <dbReference type="NCBI Taxonomy" id="68872"/>
    <lineage>
        <taxon>Eukaryota</taxon>
        <taxon>Viridiplantae</taxon>
        <taxon>Streptophyta</taxon>
        <taxon>Embryophyta</taxon>
        <taxon>Tracheophyta</taxon>
        <taxon>Spermatophyta</taxon>
        <taxon>Magnoliopsida</taxon>
        <taxon>eudicotyledons</taxon>
        <taxon>Gunneridae</taxon>
        <taxon>Pentapetalae</taxon>
        <taxon>asterids</taxon>
        <taxon>lamiids</taxon>
        <taxon>Lamiales</taxon>
        <taxon>Orobanchaceae</taxon>
        <taxon>Buchnereae</taxon>
        <taxon>Striga</taxon>
    </lineage>
</organism>
<dbReference type="AlphaFoldDB" id="A0A9N7MWX8"/>